<comment type="similarity">
    <text evidence="2 13 14">Belongs to the UvrB family.</text>
</comment>
<evidence type="ECO:0000313" key="20">
    <source>
        <dbReference type="Proteomes" id="UP000598488"/>
    </source>
</evidence>
<dbReference type="Pfam" id="PF17757">
    <property type="entry name" value="UvrB_inter"/>
    <property type="match status" value="1"/>
</dbReference>
<evidence type="ECO:0000256" key="6">
    <source>
        <dbReference type="ARBA" id="ARBA00022769"/>
    </source>
</evidence>
<evidence type="ECO:0000256" key="3">
    <source>
        <dbReference type="ARBA" id="ARBA00022490"/>
    </source>
</evidence>
<dbReference type="InterPro" id="IPR027417">
    <property type="entry name" value="P-loop_NTPase"/>
</dbReference>
<dbReference type="InterPro" id="IPR014001">
    <property type="entry name" value="Helicase_ATP-bd"/>
</dbReference>
<comment type="subcellular location">
    <subcellularLocation>
        <location evidence="1 13 14">Cytoplasm</location>
    </subcellularLocation>
</comment>
<dbReference type="Pfam" id="PF12344">
    <property type="entry name" value="UvrB"/>
    <property type="match status" value="1"/>
</dbReference>
<dbReference type="SUPFAM" id="SSF46600">
    <property type="entry name" value="C-terminal UvrC-binding domain of UvrB"/>
    <property type="match status" value="1"/>
</dbReference>
<evidence type="ECO:0000259" key="18">
    <source>
        <dbReference type="PROSITE" id="PS51194"/>
    </source>
</evidence>
<evidence type="ECO:0000256" key="1">
    <source>
        <dbReference type="ARBA" id="ARBA00004496"/>
    </source>
</evidence>
<feature type="coiled-coil region" evidence="15">
    <location>
        <begin position="257"/>
        <end position="284"/>
    </location>
</feature>
<keyword evidence="15" id="KW-0175">Coiled coil</keyword>
<dbReference type="PROSITE" id="PS50151">
    <property type="entry name" value="UVR"/>
    <property type="match status" value="1"/>
</dbReference>
<dbReference type="Pfam" id="PF02151">
    <property type="entry name" value="UVR"/>
    <property type="match status" value="1"/>
</dbReference>
<dbReference type="Gene3D" id="3.40.50.300">
    <property type="entry name" value="P-loop containing nucleotide triphosphate hydrolases"/>
    <property type="match status" value="3"/>
</dbReference>
<evidence type="ECO:0000256" key="13">
    <source>
        <dbReference type="HAMAP-Rule" id="MF_00204"/>
    </source>
</evidence>
<evidence type="ECO:0000256" key="2">
    <source>
        <dbReference type="ARBA" id="ARBA00008533"/>
    </source>
</evidence>
<dbReference type="InterPro" id="IPR036876">
    <property type="entry name" value="UVR_dom_sf"/>
</dbReference>
<protein>
    <recommendedName>
        <fullName evidence="12 13">UvrABC system protein B</fullName>
        <shortName evidence="13">Protein UvrB</shortName>
    </recommendedName>
    <alternativeName>
        <fullName evidence="13">Excinuclease ABC subunit B</fullName>
    </alternativeName>
</protein>
<sequence>MSQEFQVVSQYQPAGDQPKAIEKLVQGVDAGLAHQTLLGVTGSGKTFTVANVIAQVKRPTIIMAHNKTLAAQLYGEFKEFFPNNAVEYFVSYYDYYQPEAYVAASDTFIEKDASVNEHIEQMRLSATKALLEREDVIIVATVSAIYGLGDPQSYLKMMLHLDRGDRIDQRSILRRLAELQYTRNDMVFERGNFRVRGDVIDVFPADSEDEALRIELFDDEVDNLAVFDPLTNRTIRKVPRITIYPKTHYVTPRETILEAIEKIKKELDVRLEQLNSLNKLVEMQRLEQRTNYDLEMMQELGYCSGVENYSRYLSGRPEGAPPPTLFDYLPANALLVIDESHVTVPQIGAMYKGDRSRKENLVEYGFRLPSALDNRPMKFEEWEHIKPQTIFVSATPGKYEEQHQDWVVEQIVRPTGLVDPELEVRPVATQVDDLLSEINLRLPKGERVLVTTLTKRMAEDLTDYLHEHGIRVRYLHSDIDTVERVEIIRDLRLGEFDVLVGINLLREGLDIPEVSLVAILDADKEGFLRSDRSLIQTIGRAARNVNGKAILYADRITGSMQRAMDETIRRRAKQEAFNEEHGIVPKGINKSVEDILEGAYNPGAGGRNKGKQTRKVAEKVKDYQIENMDDVAEVRKAIVQLQKDMVLASEELQFELAAGYRDQIRLLQKKLKEVGEG</sequence>
<accession>A0ABS0Z8Q0</accession>
<comment type="function">
    <text evidence="13">The UvrABC repair system catalyzes the recognition and processing of DNA lesions. A damage recognition complex composed of 2 UvrA and 2 UvrB subunits scans DNA for abnormalities. Upon binding of the UvrA(2)B(2) complex to a putative damaged site, the DNA wraps around one UvrB monomer. DNA wrap is dependent on ATP binding by UvrB and probably causes local melting of the DNA helix, facilitating insertion of UvrB beta-hairpin between the DNA strands. Then UvrB probes one DNA strand for the presence of a lesion. If a lesion is found the UvrA subunits dissociate and the UvrB-DNA preincision complex is formed. This complex is subsequently bound by UvrC and the second UvrB is released. If no lesion is found, the DNA wraps around the other UvrB subunit that will check the other stand for damage.</text>
</comment>
<organism evidence="19 20">
    <name type="scientific">Marinomonas ostreistagni</name>
    <dbReference type="NCBI Taxonomy" id="359209"/>
    <lineage>
        <taxon>Bacteria</taxon>
        <taxon>Pseudomonadati</taxon>
        <taxon>Pseudomonadota</taxon>
        <taxon>Gammaproteobacteria</taxon>
        <taxon>Oceanospirillales</taxon>
        <taxon>Oceanospirillaceae</taxon>
        <taxon>Marinomonas</taxon>
    </lineage>
</organism>
<evidence type="ECO:0000256" key="15">
    <source>
        <dbReference type="SAM" id="Coils"/>
    </source>
</evidence>
<dbReference type="InterPro" id="IPR041471">
    <property type="entry name" value="UvrB_inter"/>
</dbReference>
<comment type="domain">
    <text evidence="13">The beta-hairpin motif is involved in DNA binding.</text>
</comment>
<dbReference type="EMBL" id="JAEMUH010000004">
    <property type="protein sequence ID" value="MBJ7549999.1"/>
    <property type="molecule type" value="Genomic_DNA"/>
</dbReference>
<dbReference type="NCBIfam" id="TIGR00631">
    <property type="entry name" value="uvrb"/>
    <property type="match status" value="1"/>
</dbReference>
<keyword evidence="9 13" id="KW-0234">DNA repair</keyword>
<comment type="subunit">
    <text evidence="11 13 14">Forms a heterotetramer with UvrA during the search for lesions. Interacts with UvrC in an incision complex.</text>
</comment>
<evidence type="ECO:0000256" key="11">
    <source>
        <dbReference type="ARBA" id="ARBA00026033"/>
    </source>
</evidence>
<evidence type="ECO:0000259" key="16">
    <source>
        <dbReference type="PROSITE" id="PS50151"/>
    </source>
</evidence>
<feature type="domain" description="Helicase ATP-binding" evidence="17">
    <location>
        <begin position="26"/>
        <end position="159"/>
    </location>
</feature>
<feature type="domain" description="Helicase C-terminal" evidence="18">
    <location>
        <begin position="430"/>
        <end position="596"/>
    </location>
</feature>
<keyword evidence="6 13" id="KW-0228">DNA excision</keyword>
<evidence type="ECO:0000256" key="10">
    <source>
        <dbReference type="ARBA" id="ARBA00023236"/>
    </source>
</evidence>
<dbReference type="SMART" id="SM00487">
    <property type="entry name" value="DEXDc"/>
    <property type="match status" value="1"/>
</dbReference>
<dbReference type="CDD" id="cd18790">
    <property type="entry name" value="SF2_C_UvrB"/>
    <property type="match status" value="1"/>
</dbReference>
<dbReference type="InterPro" id="IPR001650">
    <property type="entry name" value="Helicase_C-like"/>
</dbReference>
<dbReference type="InterPro" id="IPR001943">
    <property type="entry name" value="UVR_dom"/>
</dbReference>
<dbReference type="SMART" id="SM00490">
    <property type="entry name" value="HELICc"/>
    <property type="match status" value="1"/>
</dbReference>
<dbReference type="SUPFAM" id="SSF52540">
    <property type="entry name" value="P-loop containing nucleoside triphosphate hydrolases"/>
    <property type="match status" value="2"/>
</dbReference>
<dbReference type="InterPro" id="IPR004807">
    <property type="entry name" value="UvrB"/>
</dbReference>
<dbReference type="NCBIfam" id="NF003673">
    <property type="entry name" value="PRK05298.1"/>
    <property type="match status" value="1"/>
</dbReference>
<dbReference type="Pfam" id="PF04851">
    <property type="entry name" value="ResIII"/>
    <property type="match status" value="1"/>
</dbReference>
<evidence type="ECO:0000256" key="9">
    <source>
        <dbReference type="ARBA" id="ARBA00023204"/>
    </source>
</evidence>
<dbReference type="Proteomes" id="UP000598488">
    <property type="component" value="Unassembled WGS sequence"/>
</dbReference>
<feature type="short sequence motif" description="Beta-hairpin" evidence="13">
    <location>
        <begin position="92"/>
        <end position="115"/>
    </location>
</feature>
<comment type="caution">
    <text evidence="19">The sequence shown here is derived from an EMBL/GenBank/DDBJ whole genome shotgun (WGS) entry which is preliminary data.</text>
</comment>
<evidence type="ECO:0000256" key="4">
    <source>
        <dbReference type="ARBA" id="ARBA00022741"/>
    </source>
</evidence>
<reference evidence="19 20" key="1">
    <citation type="submission" date="2020-12" db="EMBL/GenBank/DDBJ databases">
        <title>Comparative genome analysis of fungal antagonists Marinomonas ostreistagni 398 and M. spartinae 468.</title>
        <authorList>
            <person name="Fields J.L."/>
            <person name="Mavrodi O.V."/>
            <person name="Biber P.D."/>
            <person name="Indest K.J."/>
            <person name="Mavrodi D.V."/>
        </authorList>
    </citation>
    <scope>NUCLEOTIDE SEQUENCE [LARGE SCALE GENOMIC DNA]</scope>
    <source>
        <strain evidence="19 20">USM7</strain>
    </source>
</reference>
<keyword evidence="3 13" id="KW-0963">Cytoplasm</keyword>
<evidence type="ECO:0000256" key="12">
    <source>
        <dbReference type="ARBA" id="ARBA00029504"/>
    </source>
</evidence>
<dbReference type="CDD" id="cd17916">
    <property type="entry name" value="DEXHc_UvrB"/>
    <property type="match status" value="1"/>
</dbReference>
<keyword evidence="8 13" id="KW-0267">Excision nuclease</keyword>
<evidence type="ECO:0000256" key="7">
    <source>
        <dbReference type="ARBA" id="ARBA00022840"/>
    </source>
</evidence>
<evidence type="ECO:0000256" key="8">
    <source>
        <dbReference type="ARBA" id="ARBA00022881"/>
    </source>
</evidence>
<keyword evidence="4 13" id="KW-0547">Nucleotide-binding</keyword>
<keyword evidence="5 13" id="KW-0227">DNA damage</keyword>
<dbReference type="PROSITE" id="PS51192">
    <property type="entry name" value="HELICASE_ATP_BIND_1"/>
    <property type="match status" value="1"/>
</dbReference>
<dbReference type="Pfam" id="PF00271">
    <property type="entry name" value="Helicase_C"/>
    <property type="match status" value="1"/>
</dbReference>
<feature type="domain" description="UVR" evidence="16">
    <location>
        <begin position="635"/>
        <end position="670"/>
    </location>
</feature>
<feature type="binding site" evidence="13">
    <location>
        <begin position="39"/>
        <end position="46"/>
    </location>
    <ligand>
        <name>ATP</name>
        <dbReference type="ChEBI" id="CHEBI:30616"/>
    </ligand>
</feature>
<dbReference type="HAMAP" id="MF_00204">
    <property type="entry name" value="UvrB"/>
    <property type="match status" value="1"/>
</dbReference>
<dbReference type="PANTHER" id="PTHR24029:SF0">
    <property type="entry name" value="UVRABC SYSTEM PROTEIN B"/>
    <property type="match status" value="1"/>
</dbReference>
<keyword evidence="20" id="KW-1185">Reference proteome</keyword>
<keyword evidence="10 13" id="KW-0742">SOS response</keyword>
<proteinExistence type="inferred from homology"/>
<dbReference type="PROSITE" id="PS51194">
    <property type="entry name" value="HELICASE_CTER"/>
    <property type="match status" value="1"/>
</dbReference>
<dbReference type="InterPro" id="IPR024759">
    <property type="entry name" value="UvrB_YAD/RRR_dom"/>
</dbReference>
<dbReference type="RefSeq" id="WP_199461621.1">
    <property type="nucleotide sequence ID" value="NZ_JAEMUH010000004.1"/>
</dbReference>
<gene>
    <name evidence="13 19" type="primary">uvrB</name>
    <name evidence="19" type="ORF">JHD44_04860</name>
</gene>
<name>A0ABS0Z8Q0_9GAMM</name>
<dbReference type="Gene3D" id="4.10.860.10">
    <property type="entry name" value="UVR domain"/>
    <property type="match status" value="1"/>
</dbReference>
<keyword evidence="7 13" id="KW-0067">ATP-binding</keyword>
<evidence type="ECO:0000259" key="17">
    <source>
        <dbReference type="PROSITE" id="PS51192"/>
    </source>
</evidence>
<evidence type="ECO:0000256" key="14">
    <source>
        <dbReference type="RuleBase" id="RU003587"/>
    </source>
</evidence>
<dbReference type="PANTHER" id="PTHR24029">
    <property type="entry name" value="UVRABC SYSTEM PROTEIN B"/>
    <property type="match status" value="1"/>
</dbReference>
<dbReference type="InterPro" id="IPR006935">
    <property type="entry name" value="Helicase/UvrB_N"/>
</dbReference>
<evidence type="ECO:0000313" key="19">
    <source>
        <dbReference type="EMBL" id="MBJ7549999.1"/>
    </source>
</evidence>
<evidence type="ECO:0000256" key="5">
    <source>
        <dbReference type="ARBA" id="ARBA00022763"/>
    </source>
</evidence>